<dbReference type="SUPFAM" id="SSF55729">
    <property type="entry name" value="Acyl-CoA N-acyltransferases (Nat)"/>
    <property type="match status" value="1"/>
</dbReference>
<dbReference type="STRING" id="427683.A5481_28155"/>
<dbReference type="AlphaFoldDB" id="A0A179S168"/>
<dbReference type="InterPro" id="IPR000182">
    <property type="entry name" value="GNAT_dom"/>
</dbReference>
<dbReference type="PROSITE" id="PS51186">
    <property type="entry name" value="GNAT"/>
    <property type="match status" value="1"/>
</dbReference>
<accession>A0A179S168</accession>
<comment type="caution">
    <text evidence="2">The sequence shown here is derived from an EMBL/GenBank/DDBJ whole genome shotgun (WGS) entry which is preliminary data.</text>
</comment>
<dbReference type="OrthoDB" id="9786032at2"/>
<gene>
    <name evidence="2" type="ORF">A5481_28155</name>
</gene>
<dbReference type="GO" id="GO:0016747">
    <property type="term" value="F:acyltransferase activity, transferring groups other than amino-acyl groups"/>
    <property type="evidence" value="ECO:0007669"/>
    <property type="project" value="InterPro"/>
</dbReference>
<dbReference type="Proteomes" id="UP000078316">
    <property type="component" value="Unassembled WGS sequence"/>
</dbReference>
<evidence type="ECO:0000313" key="2">
    <source>
        <dbReference type="EMBL" id="OAS16640.1"/>
    </source>
</evidence>
<dbReference type="Gene3D" id="3.40.630.30">
    <property type="match status" value="1"/>
</dbReference>
<evidence type="ECO:0000259" key="1">
    <source>
        <dbReference type="PROSITE" id="PS51186"/>
    </source>
</evidence>
<dbReference type="InterPro" id="IPR016181">
    <property type="entry name" value="Acyl_CoA_acyltransferase"/>
</dbReference>
<dbReference type="RefSeq" id="WP_048435899.1">
    <property type="nucleotide sequence ID" value="NZ_LWHQ01000072.1"/>
</dbReference>
<proteinExistence type="predicted"/>
<evidence type="ECO:0000313" key="3">
    <source>
        <dbReference type="Proteomes" id="UP000078316"/>
    </source>
</evidence>
<name>A0A179S168_9HYPH</name>
<feature type="domain" description="N-acetyltransferase" evidence="1">
    <location>
        <begin position="6"/>
        <end position="175"/>
    </location>
</feature>
<keyword evidence="2" id="KW-0808">Transferase</keyword>
<reference evidence="2 3" key="1">
    <citation type="submission" date="2016-04" db="EMBL/GenBank/DDBJ databases">
        <authorList>
            <person name="Evans L.H."/>
            <person name="Alamgir A."/>
            <person name="Owens N."/>
            <person name="Weber N.D."/>
            <person name="Virtaneva K."/>
            <person name="Barbian K."/>
            <person name="Babar A."/>
            <person name="Rosenke K."/>
        </authorList>
    </citation>
    <scope>NUCLEOTIDE SEQUENCE [LARGE SCALE GENOMIC DNA]</scope>
    <source>
        <strain evidence="2 3">PMB02</strain>
    </source>
</reference>
<protein>
    <submittedName>
        <fullName evidence="2">Gcn5-related n-acetyltransferase</fullName>
    </submittedName>
</protein>
<dbReference type="Pfam" id="PF00583">
    <property type="entry name" value="Acetyltransf_1"/>
    <property type="match status" value="1"/>
</dbReference>
<sequence>MTNDLITLAEARPDDYASFKKALQDAFAVAAVAEFGSLPDGPIPSDDVLDGALGAPDAVILHILCDGRTVGGAVLKIDAETHHNSLDLFFLKVGEEGRGLGLKAWLAIEQRYSETITWQTHTPYFEKRNIHFYVNKCGFKIIEFFNDYHSDPNQPEGSDDLPGGGEAFQFEKVMTRSERAP</sequence>
<dbReference type="EMBL" id="LWHQ01000072">
    <property type="protein sequence ID" value="OAS16640.1"/>
    <property type="molecule type" value="Genomic_DNA"/>
</dbReference>
<organism evidence="2 3">
    <name type="scientific">Methylobacterium platani</name>
    <dbReference type="NCBI Taxonomy" id="427683"/>
    <lineage>
        <taxon>Bacteria</taxon>
        <taxon>Pseudomonadati</taxon>
        <taxon>Pseudomonadota</taxon>
        <taxon>Alphaproteobacteria</taxon>
        <taxon>Hyphomicrobiales</taxon>
        <taxon>Methylobacteriaceae</taxon>
        <taxon>Methylobacterium</taxon>
    </lineage>
</organism>